<comment type="subcellular location">
    <subcellularLocation>
        <location evidence="1">Cell outer membrane</location>
    </subcellularLocation>
</comment>
<dbReference type="Pfam" id="PF14322">
    <property type="entry name" value="SusD-like_3"/>
    <property type="match status" value="1"/>
</dbReference>
<dbReference type="Proteomes" id="UP000712080">
    <property type="component" value="Unassembled WGS sequence"/>
</dbReference>
<dbReference type="CDD" id="cd08977">
    <property type="entry name" value="SusD"/>
    <property type="match status" value="1"/>
</dbReference>
<protein>
    <submittedName>
        <fullName evidence="9">RagB/SusD family nutrient uptake outer membrane protein</fullName>
    </submittedName>
</protein>
<dbReference type="AlphaFoldDB" id="A0A972FP51"/>
<evidence type="ECO:0000259" key="8">
    <source>
        <dbReference type="Pfam" id="PF14322"/>
    </source>
</evidence>
<feature type="chain" id="PRO_5037194635" evidence="6">
    <location>
        <begin position="25"/>
        <end position="503"/>
    </location>
</feature>
<feature type="domain" description="RagB/SusD" evidence="7">
    <location>
        <begin position="353"/>
        <end position="503"/>
    </location>
</feature>
<accession>A0A972FP51</accession>
<evidence type="ECO:0000256" key="5">
    <source>
        <dbReference type="ARBA" id="ARBA00023237"/>
    </source>
</evidence>
<name>A0A972FP51_9FLAO</name>
<dbReference type="InterPro" id="IPR033985">
    <property type="entry name" value="SusD-like_N"/>
</dbReference>
<comment type="caution">
    <text evidence="9">The sequence shown here is derived from an EMBL/GenBank/DDBJ whole genome shotgun (WGS) entry which is preliminary data.</text>
</comment>
<dbReference type="InterPro" id="IPR012944">
    <property type="entry name" value="SusD_RagB_dom"/>
</dbReference>
<sequence length="503" mass="55551">MKKRKIVWSLLLMAVITGTVISCSEDFTTIKPAGLTPVEDYYKDEGEALSALASVYDLLRKNSGGFDNMIIMMNSGSDDFLAGGGNANDGQGIHDFEKFRLTAGTIPGSFWSDYYQGIFRANQVLSVFPSVPMDEAKKARFIAEARTLRAYYYFELVTLFRNIPLITETLLPEEIYSVTQSPPADIYAFIETELSESMNDLPMMITDVATEGGRLTKGSAQAILGKVYLYEGKKTEAAAQFAEVNGTPGGVSQYGYHLLPNYADLWVRDNDFNAESIIEVSHSQLGRSDWTFWGSGADEGNTVNQMVGPRGYQRVSNTQPDFWSGWSFNPVLPGLVAEFEAGDPRKDITIFDMTASVSTYNHDACYDDTGYWLRKFMPLVADVSTDGGTQELNFRQNTYIIRLADSYLMEAEALNGSGARAQSLLDAVRARAGMPSVPVSMNAIWHERRVELAGEGFRFFDLVRSGQASSALGSRGFTAGVDEIFPIPQNELNNTQLVQNPGF</sequence>
<evidence type="ECO:0000259" key="7">
    <source>
        <dbReference type="Pfam" id="PF07980"/>
    </source>
</evidence>
<feature type="domain" description="SusD-like N-terminal" evidence="8">
    <location>
        <begin position="87"/>
        <end position="229"/>
    </location>
</feature>
<evidence type="ECO:0000256" key="6">
    <source>
        <dbReference type="SAM" id="SignalP"/>
    </source>
</evidence>
<keyword evidence="3 6" id="KW-0732">Signal</keyword>
<evidence type="ECO:0000313" key="10">
    <source>
        <dbReference type="Proteomes" id="UP000712080"/>
    </source>
</evidence>
<comment type="similarity">
    <text evidence="2">Belongs to the SusD family.</text>
</comment>
<feature type="signal peptide" evidence="6">
    <location>
        <begin position="1"/>
        <end position="24"/>
    </location>
</feature>
<keyword evidence="5" id="KW-0998">Cell outer membrane</keyword>
<dbReference type="Pfam" id="PF07980">
    <property type="entry name" value="SusD_RagB"/>
    <property type="match status" value="1"/>
</dbReference>
<dbReference type="Gene3D" id="1.25.40.390">
    <property type="match status" value="1"/>
</dbReference>
<proteinExistence type="inferred from homology"/>
<gene>
    <name evidence="9" type="ORF">G6047_16615</name>
</gene>
<evidence type="ECO:0000256" key="3">
    <source>
        <dbReference type="ARBA" id="ARBA00022729"/>
    </source>
</evidence>
<evidence type="ECO:0000313" key="9">
    <source>
        <dbReference type="EMBL" id="NMH29664.1"/>
    </source>
</evidence>
<dbReference type="InterPro" id="IPR011990">
    <property type="entry name" value="TPR-like_helical_dom_sf"/>
</dbReference>
<organism evidence="9 10">
    <name type="scientific">Flavobacterium silvaticum</name>
    <dbReference type="NCBI Taxonomy" id="1852020"/>
    <lineage>
        <taxon>Bacteria</taxon>
        <taxon>Pseudomonadati</taxon>
        <taxon>Bacteroidota</taxon>
        <taxon>Flavobacteriia</taxon>
        <taxon>Flavobacteriales</taxon>
        <taxon>Flavobacteriaceae</taxon>
        <taxon>Flavobacterium</taxon>
    </lineage>
</organism>
<dbReference type="EMBL" id="JAAMPU010000108">
    <property type="protein sequence ID" value="NMH29664.1"/>
    <property type="molecule type" value="Genomic_DNA"/>
</dbReference>
<evidence type="ECO:0000256" key="4">
    <source>
        <dbReference type="ARBA" id="ARBA00023136"/>
    </source>
</evidence>
<dbReference type="SUPFAM" id="SSF48452">
    <property type="entry name" value="TPR-like"/>
    <property type="match status" value="1"/>
</dbReference>
<keyword evidence="10" id="KW-1185">Reference proteome</keyword>
<dbReference type="RefSeq" id="WP_169528741.1">
    <property type="nucleotide sequence ID" value="NZ_JAAMPU010000108.1"/>
</dbReference>
<dbReference type="GO" id="GO:0009279">
    <property type="term" value="C:cell outer membrane"/>
    <property type="evidence" value="ECO:0007669"/>
    <property type="project" value="UniProtKB-SubCell"/>
</dbReference>
<evidence type="ECO:0000256" key="1">
    <source>
        <dbReference type="ARBA" id="ARBA00004442"/>
    </source>
</evidence>
<keyword evidence="4" id="KW-0472">Membrane</keyword>
<evidence type="ECO:0000256" key="2">
    <source>
        <dbReference type="ARBA" id="ARBA00006275"/>
    </source>
</evidence>
<dbReference type="PROSITE" id="PS51257">
    <property type="entry name" value="PROKAR_LIPOPROTEIN"/>
    <property type="match status" value="1"/>
</dbReference>
<reference evidence="9" key="1">
    <citation type="submission" date="2020-02" db="EMBL/GenBank/DDBJ databases">
        <title>Flavobacterium sp. genome.</title>
        <authorList>
            <person name="Jung H.S."/>
            <person name="Baek J.H."/>
            <person name="Jeon C.O."/>
        </authorList>
    </citation>
    <scope>NUCLEOTIDE SEQUENCE</scope>
    <source>
        <strain evidence="9">SE-s28</strain>
    </source>
</reference>